<sequence>MCGARSVSFCSFFAYVNKSLKDKWASEMASLVVQHAFENLEESAKDGIVDELLGQCSAVFGGSCCVQHSVSPFFPFSSLFSADYSCTVLEHRSDKYHQILLAGLVEYATNEQGSKGVVKALKEGGKETLDRAVQRMCEPADGCILLFFPALISCTNWGCRARHAMIVDLVLSLTSSQLIASVLPTADKDQRALQYECIRGHIVTLRGCKSRWKDLPWCCPYLVVLTYFYCNGRTGVPVATLTIEVLSWGAGCT</sequence>
<dbReference type="EMBL" id="JARKIB010000616">
    <property type="protein sequence ID" value="KAJ7697109.1"/>
    <property type="molecule type" value="Genomic_DNA"/>
</dbReference>
<evidence type="ECO:0000313" key="2">
    <source>
        <dbReference type="Proteomes" id="UP001215598"/>
    </source>
</evidence>
<proteinExistence type="predicted"/>
<dbReference type="InterPro" id="IPR011989">
    <property type="entry name" value="ARM-like"/>
</dbReference>
<dbReference type="Gene3D" id="1.25.10.10">
    <property type="entry name" value="Leucine-rich Repeat Variant"/>
    <property type="match status" value="1"/>
</dbReference>
<dbReference type="Proteomes" id="UP001215598">
    <property type="component" value="Unassembled WGS sequence"/>
</dbReference>
<evidence type="ECO:0000313" key="1">
    <source>
        <dbReference type="EMBL" id="KAJ7697109.1"/>
    </source>
</evidence>
<reference evidence="1" key="1">
    <citation type="submission" date="2023-03" db="EMBL/GenBank/DDBJ databases">
        <title>Massive genome expansion in bonnet fungi (Mycena s.s.) driven by repeated elements and novel gene families across ecological guilds.</title>
        <authorList>
            <consortium name="Lawrence Berkeley National Laboratory"/>
            <person name="Harder C.B."/>
            <person name="Miyauchi S."/>
            <person name="Viragh M."/>
            <person name="Kuo A."/>
            <person name="Thoen E."/>
            <person name="Andreopoulos B."/>
            <person name="Lu D."/>
            <person name="Skrede I."/>
            <person name="Drula E."/>
            <person name="Henrissat B."/>
            <person name="Morin E."/>
            <person name="Kohler A."/>
            <person name="Barry K."/>
            <person name="LaButti K."/>
            <person name="Morin E."/>
            <person name="Salamov A."/>
            <person name="Lipzen A."/>
            <person name="Mereny Z."/>
            <person name="Hegedus B."/>
            <person name="Baldrian P."/>
            <person name="Stursova M."/>
            <person name="Weitz H."/>
            <person name="Taylor A."/>
            <person name="Grigoriev I.V."/>
            <person name="Nagy L.G."/>
            <person name="Martin F."/>
            <person name="Kauserud H."/>
        </authorList>
    </citation>
    <scope>NUCLEOTIDE SEQUENCE</scope>
    <source>
        <strain evidence="1">CBHHK182m</strain>
    </source>
</reference>
<comment type="caution">
    <text evidence="1">The sequence shown here is derived from an EMBL/GenBank/DDBJ whole genome shotgun (WGS) entry which is preliminary data.</text>
</comment>
<organism evidence="1 2">
    <name type="scientific">Mycena metata</name>
    <dbReference type="NCBI Taxonomy" id="1033252"/>
    <lineage>
        <taxon>Eukaryota</taxon>
        <taxon>Fungi</taxon>
        <taxon>Dikarya</taxon>
        <taxon>Basidiomycota</taxon>
        <taxon>Agaricomycotina</taxon>
        <taxon>Agaricomycetes</taxon>
        <taxon>Agaricomycetidae</taxon>
        <taxon>Agaricales</taxon>
        <taxon>Marasmiineae</taxon>
        <taxon>Mycenaceae</taxon>
        <taxon>Mycena</taxon>
    </lineage>
</organism>
<protein>
    <submittedName>
        <fullName evidence="1">Uncharacterized protein</fullName>
    </submittedName>
</protein>
<name>A0AAD7DR14_9AGAR</name>
<keyword evidence="2" id="KW-1185">Reference proteome</keyword>
<dbReference type="InterPro" id="IPR016024">
    <property type="entry name" value="ARM-type_fold"/>
</dbReference>
<accession>A0AAD7DR14</accession>
<gene>
    <name evidence="1" type="ORF">B0H16DRAFT_828307</name>
</gene>
<dbReference type="AlphaFoldDB" id="A0AAD7DR14"/>
<dbReference type="SUPFAM" id="SSF48371">
    <property type="entry name" value="ARM repeat"/>
    <property type="match status" value="1"/>
</dbReference>